<keyword evidence="5" id="KW-0053">Apoptosis</keyword>
<dbReference type="EMBL" id="KV949135">
    <property type="protein sequence ID" value="PIO25310.1"/>
    <property type="molecule type" value="Genomic_DNA"/>
</dbReference>
<reference evidence="10" key="1">
    <citation type="journal article" date="2017" name="Nat. Commun.">
        <title>The North American bullfrog draft genome provides insight into hormonal regulation of long noncoding RNA.</title>
        <authorList>
            <person name="Hammond S.A."/>
            <person name="Warren R.L."/>
            <person name="Vandervalk B.P."/>
            <person name="Kucuk E."/>
            <person name="Khan H."/>
            <person name="Gibb E.A."/>
            <person name="Pandoh P."/>
            <person name="Kirk H."/>
            <person name="Zhao Y."/>
            <person name="Jones M."/>
            <person name="Mungall A.J."/>
            <person name="Coope R."/>
            <person name="Pleasance S."/>
            <person name="Moore R.A."/>
            <person name="Holt R.A."/>
            <person name="Round J.M."/>
            <person name="Ohora S."/>
            <person name="Walle B.V."/>
            <person name="Veldhoen N."/>
            <person name="Helbing C.C."/>
            <person name="Birol I."/>
        </authorList>
    </citation>
    <scope>NUCLEOTIDE SEQUENCE [LARGE SCALE GENOMIC DNA]</scope>
</reference>
<organism evidence="9 10">
    <name type="scientific">Aquarana catesbeiana</name>
    <name type="common">American bullfrog</name>
    <name type="synonym">Rana catesbeiana</name>
    <dbReference type="NCBI Taxonomy" id="8400"/>
    <lineage>
        <taxon>Eukaryota</taxon>
        <taxon>Metazoa</taxon>
        <taxon>Chordata</taxon>
        <taxon>Craniata</taxon>
        <taxon>Vertebrata</taxon>
        <taxon>Euteleostomi</taxon>
        <taxon>Amphibia</taxon>
        <taxon>Batrachia</taxon>
        <taxon>Anura</taxon>
        <taxon>Neobatrachia</taxon>
        <taxon>Ranoidea</taxon>
        <taxon>Ranidae</taxon>
        <taxon>Aquarana</taxon>
    </lineage>
</organism>
<feature type="non-terminal residue" evidence="9">
    <location>
        <position position="237"/>
    </location>
</feature>
<protein>
    <recommendedName>
        <fullName evidence="7">DNA damage-inducible transcript 4 protein</fullName>
    </recommendedName>
</protein>
<dbReference type="GO" id="GO:0006915">
    <property type="term" value="P:apoptotic process"/>
    <property type="evidence" value="ECO:0007669"/>
    <property type="project" value="UniProtKB-KW"/>
</dbReference>
<proteinExistence type="inferred from homology"/>
<evidence type="ECO:0000256" key="6">
    <source>
        <dbReference type="ARBA" id="ARBA00023128"/>
    </source>
</evidence>
<evidence type="ECO:0000256" key="3">
    <source>
        <dbReference type="ARBA" id="ARBA00010670"/>
    </source>
</evidence>
<dbReference type="GO" id="GO:0071889">
    <property type="term" value="F:14-3-3 protein binding"/>
    <property type="evidence" value="ECO:0007669"/>
    <property type="project" value="TreeGrafter"/>
</dbReference>
<feature type="region of interest" description="Disordered" evidence="8">
    <location>
        <begin position="43"/>
        <end position="75"/>
    </location>
</feature>
<dbReference type="PANTHER" id="PTHR12478">
    <property type="entry name" value="DNA-DAMAGE-INDUCIBLE TRANSCRIPT 4 PROTEIN DDIT4"/>
    <property type="match status" value="1"/>
</dbReference>
<evidence type="ECO:0000256" key="8">
    <source>
        <dbReference type="SAM" id="MobiDB-lite"/>
    </source>
</evidence>
<sequence length="237" mass="26012">MPARGGMFYAVPFSLPPPIIEEEPMEVDPKDLWDGKCKDLSERCSSLSNSDCESLTSSGSFSDSSSDSSSESLSDCDFDEIDNISIPDSDLLVDPEGEQLCPSLLKMIKRSLNKANINSLRCSKLILPDDLLCHLGQELIHLAYSEPCGLRGALIDLCVENSKACHTVAQLEVDPCVVPTFQLTVLFKLDSRLWPRIQGLFSTKPVPGSGHSLKLSPGFKVLKKKLYSSEELIVEEC</sequence>
<comment type="similarity">
    <text evidence="3">Belongs to the DDIT4 family.</text>
</comment>
<evidence type="ECO:0000256" key="1">
    <source>
        <dbReference type="ARBA" id="ARBA00004173"/>
    </source>
</evidence>
<dbReference type="GO" id="GO:0005739">
    <property type="term" value="C:mitochondrion"/>
    <property type="evidence" value="ECO:0007669"/>
    <property type="project" value="UniProtKB-SubCell"/>
</dbReference>
<dbReference type="InterPro" id="IPR012918">
    <property type="entry name" value="RTP801-like"/>
</dbReference>
<dbReference type="Proteomes" id="UP000228934">
    <property type="component" value="Unassembled WGS sequence"/>
</dbReference>
<dbReference type="InterPro" id="IPR038281">
    <property type="entry name" value="RTP801-like_C_sf"/>
</dbReference>
<feature type="compositionally biased region" description="Low complexity" evidence="8">
    <location>
        <begin position="53"/>
        <end position="73"/>
    </location>
</feature>
<dbReference type="PANTHER" id="PTHR12478:SF7">
    <property type="entry name" value="DNA DAMAGE-INDUCIBLE TRANSCRIPT 4 PROTEIN"/>
    <property type="match status" value="1"/>
</dbReference>
<gene>
    <name evidence="9" type="ORF">AB205_0069870</name>
</gene>
<dbReference type="GO" id="GO:0001666">
    <property type="term" value="P:response to hypoxia"/>
    <property type="evidence" value="ECO:0007669"/>
    <property type="project" value="TreeGrafter"/>
</dbReference>
<keyword evidence="10" id="KW-1185">Reference proteome</keyword>
<evidence type="ECO:0000313" key="10">
    <source>
        <dbReference type="Proteomes" id="UP000228934"/>
    </source>
</evidence>
<comment type="subcellular location">
    <subcellularLocation>
        <location evidence="2">Cytoplasm</location>
    </subcellularLocation>
    <subcellularLocation>
        <location evidence="1">Mitochondrion</location>
    </subcellularLocation>
</comment>
<accession>A0A2G9RBQ6</accession>
<dbReference type="AlphaFoldDB" id="A0A2G9RBQ6"/>
<dbReference type="OrthoDB" id="10018535at2759"/>
<evidence type="ECO:0000256" key="2">
    <source>
        <dbReference type="ARBA" id="ARBA00004496"/>
    </source>
</evidence>
<evidence type="ECO:0000256" key="4">
    <source>
        <dbReference type="ARBA" id="ARBA00022490"/>
    </source>
</evidence>
<name>A0A2G9RBQ6_AQUCT</name>
<evidence type="ECO:0000313" key="9">
    <source>
        <dbReference type="EMBL" id="PIO25310.1"/>
    </source>
</evidence>
<dbReference type="Gene3D" id="3.90.470.40">
    <property type="entry name" value="RTP801-like"/>
    <property type="match status" value="1"/>
</dbReference>
<keyword evidence="4" id="KW-0963">Cytoplasm</keyword>
<dbReference type="Pfam" id="PF07809">
    <property type="entry name" value="RTP801_C"/>
    <property type="match status" value="1"/>
</dbReference>
<feature type="compositionally biased region" description="Polar residues" evidence="8">
    <location>
        <begin position="43"/>
        <end position="52"/>
    </location>
</feature>
<evidence type="ECO:0000256" key="7">
    <source>
        <dbReference type="ARBA" id="ARBA00040168"/>
    </source>
</evidence>
<keyword evidence="6" id="KW-0496">Mitochondrion</keyword>
<dbReference type="GO" id="GO:0032007">
    <property type="term" value="P:negative regulation of TOR signaling"/>
    <property type="evidence" value="ECO:0007669"/>
    <property type="project" value="TreeGrafter"/>
</dbReference>
<evidence type="ECO:0000256" key="5">
    <source>
        <dbReference type="ARBA" id="ARBA00022703"/>
    </source>
</evidence>